<evidence type="ECO:0000256" key="1">
    <source>
        <dbReference type="SAM" id="Phobius"/>
    </source>
</evidence>
<accession>A0A8W7PXT6</accession>
<dbReference type="Proteomes" id="UP000075882">
    <property type="component" value="Unassembled WGS sequence"/>
</dbReference>
<evidence type="ECO:0000313" key="2">
    <source>
        <dbReference type="EnsemblMetazoa" id="ACOM038589-PA.1"/>
    </source>
</evidence>
<organism evidence="2">
    <name type="scientific">Anopheles coluzzii</name>
    <name type="common">African malaria mosquito</name>
    <dbReference type="NCBI Taxonomy" id="1518534"/>
    <lineage>
        <taxon>Eukaryota</taxon>
        <taxon>Metazoa</taxon>
        <taxon>Ecdysozoa</taxon>
        <taxon>Arthropoda</taxon>
        <taxon>Hexapoda</taxon>
        <taxon>Insecta</taxon>
        <taxon>Pterygota</taxon>
        <taxon>Neoptera</taxon>
        <taxon>Endopterygota</taxon>
        <taxon>Diptera</taxon>
        <taxon>Nematocera</taxon>
        <taxon>Culicoidea</taxon>
        <taxon>Culicidae</taxon>
        <taxon>Anophelinae</taxon>
        <taxon>Anopheles</taxon>
    </lineage>
</organism>
<keyword evidence="1" id="KW-0812">Transmembrane</keyword>
<feature type="transmembrane region" description="Helical" evidence="1">
    <location>
        <begin position="89"/>
        <end position="109"/>
    </location>
</feature>
<reference evidence="2" key="1">
    <citation type="submission" date="2022-08" db="UniProtKB">
        <authorList>
            <consortium name="EnsemblMetazoa"/>
        </authorList>
    </citation>
    <scope>IDENTIFICATION</scope>
</reference>
<protein>
    <submittedName>
        <fullName evidence="2">Uncharacterized protein</fullName>
    </submittedName>
</protein>
<dbReference type="EnsemblMetazoa" id="ACOM038589-RA">
    <property type="protein sequence ID" value="ACOM038589-PA.1"/>
    <property type="gene ID" value="ACOM038589"/>
</dbReference>
<dbReference type="AlphaFoldDB" id="A0A8W7PXT6"/>
<keyword evidence="1" id="KW-0472">Membrane</keyword>
<sequence>MNDSITMLFRPGTTDQQLVARKLNPPPQPPLRAAPAALTTSLWLRKERAQGRTWDEATMRATGRDTCQPTWEGVSVPESGALTLCRMCYLLLLLMLVVVAVATGTPQYVGRNEI</sequence>
<proteinExistence type="predicted"/>
<keyword evidence="1" id="KW-1133">Transmembrane helix</keyword>
<name>A0A8W7PXT6_ANOCL</name>